<dbReference type="Proteomes" id="UP000243519">
    <property type="component" value="Unassembled WGS sequence"/>
</dbReference>
<feature type="compositionally biased region" description="Low complexity" evidence="1">
    <location>
        <begin position="726"/>
        <end position="736"/>
    </location>
</feature>
<keyword evidence="3" id="KW-1185">Reference proteome</keyword>
<dbReference type="InterPro" id="IPR011009">
    <property type="entry name" value="Kinase-like_dom_sf"/>
</dbReference>
<reference evidence="2 3" key="1">
    <citation type="submission" date="2016-05" db="EMBL/GenBank/DDBJ databases">
        <title>Genome sequencing of Trichophyton violaceum CMCC(F)T3l isolated from hair.</title>
        <authorList>
            <person name="Zhan P."/>
            <person name="Tao Y."/>
            <person name="Liu W."/>
        </authorList>
    </citation>
    <scope>NUCLEOTIDE SEQUENCE [LARGE SCALE GENOMIC DNA]</scope>
    <source>
        <strain evidence="3">CMCC(F)T3l</strain>
    </source>
</reference>
<name>A0A178FGL7_TRIVO</name>
<feature type="compositionally biased region" description="Polar residues" evidence="1">
    <location>
        <begin position="694"/>
        <end position="705"/>
    </location>
</feature>
<accession>A0A178FGL7</accession>
<keyword evidence="2" id="KW-0808">Transferase</keyword>
<dbReference type="OrthoDB" id="5579860at2759"/>
<evidence type="ECO:0000313" key="2">
    <source>
        <dbReference type="EMBL" id="OAL71469.1"/>
    </source>
</evidence>
<dbReference type="GO" id="GO:0016301">
    <property type="term" value="F:kinase activity"/>
    <property type="evidence" value="ECO:0007669"/>
    <property type="project" value="UniProtKB-KW"/>
</dbReference>
<gene>
    <name evidence="2" type="ORF">A7D00_4371</name>
</gene>
<sequence>MALPSSLIDGQYELQKRLGDGTYVDRRRFQLGDGPALLGEDGEMMIMLESCDAEAPSLEREIKNYYSLAGGVGVPLVESHGIQDGCRFLVRQRDGPTLEALLGWCESFSVKTVLLLADQLIGLLELIHSQSLFHLGIRPSAFALGTGKASNQITLTGAGEIAATADFLGAKPRYTNLESLGYMLIYMCRRVAPWRGLEVSLRDSKYDDIHRYMMAAPIEALCEGLPRGFAEYFRYLSDPVDDDKPNYDYLRQLFYTAFEEKRFLLNGVFDWTVYKYRKNAKQDLSQPISGITSEVGGIRFSEEEFETEFNYLVGQLHQAEEWCMSLSKRDRSDRTPVYWEDVASAHHTLIAWCLDIVSYSQHPEAPDGLRCRAQDLQLQEEVWEAGIKRYLTLLEADIPHTRDIMKSFLHQAFTILTVFAQLAPQHKEKWERYIRDLSAYGMNFLTSYYILSFIMADFGGVSTFPGAGGQYACQKPPPRHLPSDIENWLLEVRKCFPEYEAPIFTTKFGNWLEQITGINTTNSPLFAGNLSYEQAVHSSIGTTLPSPMPKKCRRGIMPHAPIGPEKPVNDIEAVEMVPLEIGNKEKLEAYYESSFRAFRQLKRLDILDEIYKVRRGEASYERGEADATAVVYVLDRYTTTDEDPYEIVGATGTAHDPTYHLTGRNWKRENGAHDIVPQMLPSSIISSIEGMPVSHTQPSFATHSSSKQERDIEAWNTGSRTPPPSISSSIEGTSVSHAQPSSGEYRGIEDQRSSHFLPCMGVESSPPSVGTAGIPWWLPSAEPTYLGLLEFYNSMKSLDGMDQKFTLGHPYHTAWNPRNLSPEYAPQVYMNTQGTVDS</sequence>
<protein>
    <submittedName>
        <fullName evidence="2">CK/CK1 protein kinase</fullName>
    </submittedName>
</protein>
<dbReference type="SUPFAM" id="SSF56112">
    <property type="entry name" value="Protein kinase-like (PK-like)"/>
    <property type="match status" value="1"/>
</dbReference>
<dbReference type="EMBL" id="LHPN01000006">
    <property type="protein sequence ID" value="OAL71469.1"/>
    <property type="molecule type" value="Genomic_DNA"/>
</dbReference>
<dbReference type="AlphaFoldDB" id="A0A178FGL7"/>
<proteinExistence type="predicted"/>
<dbReference type="InterPro" id="IPR050235">
    <property type="entry name" value="CK1_Ser-Thr_kinase"/>
</dbReference>
<feature type="region of interest" description="Disordered" evidence="1">
    <location>
        <begin position="693"/>
        <end position="749"/>
    </location>
</feature>
<comment type="caution">
    <text evidence="2">The sequence shown here is derived from an EMBL/GenBank/DDBJ whole genome shotgun (WGS) entry which is preliminary data.</text>
</comment>
<dbReference type="PANTHER" id="PTHR11909">
    <property type="entry name" value="CASEIN KINASE-RELATED"/>
    <property type="match status" value="1"/>
</dbReference>
<keyword evidence="2" id="KW-0418">Kinase</keyword>
<evidence type="ECO:0000256" key="1">
    <source>
        <dbReference type="SAM" id="MobiDB-lite"/>
    </source>
</evidence>
<evidence type="ECO:0000313" key="3">
    <source>
        <dbReference type="Proteomes" id="UP000243519"/>
    </source>
</evidence>
<organism evidence="2 3">
    <name type="scientific">Trichophyton violaceum</name>
    <dbReference type="NCBI Taxonomy" id="34388"/>
    <lineage>
        <taxon>Eukaryota</taxon>
        <taxon>Fungi</taxon>
        <taxon>Dikarya</taxon>
        <taxon>Ascomycota</taxon>
        <taxon>Pezizomycotina</taxon>
        <taxon>Eurotiomycetes</taxon>
        <taxon>Eurotiomycetidae</taxon>
        <taxon>Onygenales</taxon>
        <taxon>Arthrodermataceae</taxon>
        <taxon>Trichophyton</taxon>
    </lineage>
</organism>
<dbReference type="Gene3D" id="1.10.510.10">
    <property type="entry name" value="Transferase(Phosphotransferase) domain 1"/>
    <property type="match status" value="2"/>
</dbReference>